<protein>
    <submittedName>
        <fullName evidence="1">Uncharacterized protein</fullName>
    </submittedName>
</protein>
<name>A0A0C3CVU8_HEBCY</name>
<keyword evidence="2" id="KW-1185">Reference proteome</keyword>
<dbReference type="HOGENOM" id="CLU_2133796_0_0_1"/>
<dbReference type="Proteomes" id="UP000053424">
    <property type="component" value="Unassembled WGS sequence"/>
</dbReference>
<reference evidence="1 2" key="1">
    <citation type="submission" date="2014-04" db="EMBL/GenBank/DDBJ databases">
        <authorList>
            <consortium name="DOE Joint Genome Institute"/>
            <person name="Kuo A."/>
            <person name="Gay G."/>
            <person name="Dore J."/>
            <person name="Kohler A."/>
            <person name="Nagy L.G."/>
            <person name="Floudas D."/>
            <person name="Copeland A."/>
            <person name="Barry K.W."/>
            <person name="Cichocki N."/>
            <person name="Veneault-Fourrey C."/>
            <person name="LaButti K."/>
            <person name="Lindquist E.A."/>
            <person name="Lipzen A."/>
            <person name="Lundell T."/>
            <person name="Morin E."/>
            <person name="Murat C."/>
            <person name="Sun H."/>
            <person name="Tunlid A."/>
            <person name="Henrissat B."/>
            <person name="Grigoriev I.V."/>
            <person name="Hibbett D.S."/>
            <person name="Martin F."/>
            <person name="Nordberg H.P."/>
            <person name="Cantor M.N."/>
            <person name="Hua S.X."/>
        </authorList>
    </citation>
    <scope>NUCLEOTIDE SEQUENCE [LARGE SCALE GENOMIC DNA]</scope>
    <source>
        <strain evidence="2">h7</strain>
    </source>
</reference>
<evidence type="ECO:0000313" key="2">
    <source>
        <dbReference type="Proteomes" id="UP000053424"/>
    </source>
</evidence>
<accession>A0A0C3CVU8</accession>
<evidence type="ECO:0000313" key="1">
    <source>
        <dbReference type="EMBL" id="KIM48269.1"/>
    </source>
</evidence>
<sequence length="113" mass="13444">MLKGRRVMAKISFFQFKNRKNILNMHTKRRKGGKGTHHWQLGPWAPSHRRFSATTLQPHPWRSQFRPRTMCLGVLNQLSLSWSRSSLRICRLHSVPHAKCPGRWKYKIWIDSI</sequence>
<proteinExistence type="predicted"/>
<organism evidence="1 2">
    <name type="scientific">Hebeloma cylindrosporum</name>
    <dbReference type="NCBI Taxonomy" id="76867"/>
    <lineage>
        <taxon>Eukaryota</taxon>
        <taxon>Fungi</taxon>
        <taxon>Dikarya</taxon>
        <taxon>Basidiomycota</taxon>
        <taxon>Agaricomycotina</taxon>
        <taxon>Agaricomycetes</taxon>
        <taxon>Agaricomycetidae</taxon>
        <taxon>Agaricales</taxon>
        <taxon>Agaricineae</taxon>
        <taxon>Hymenogastraceae</taxon>
        <taxon>Hebeloma</taxon>
    </lineage>
</organism>
<dbReference type="AlphaFoldDB" id="A0A0C3CVU8"/>
<gene>
    <name evidence="1" type="ORF">M413DRAFT_226812</name>
</gene>
<dbReference type="EMBL" id="KN831769">
    <property type="protein sequence ID" value="KIM48269.1"/>
    <property type="molecule type" value="Genomic_DNA"/>
</dbReference>
<reference evidence="2" key="2">
    <citation type="submission" date="2015-01" db="EMBL/GenBank/DDBJ databases">
        <title>Evolutionary Origins and Diversification of the Mycorrhizal Mutualists.</title>
        <authorList>
            <consortium name="DOE Joint Genome Institute"/>
            <consortium name="Mycorrhizal Genomics Consortium"/>
            <person name="Kohler A."/>
            <person name="Kuo A."/>
            <person name="Nagy L.G."/>
            <person name="Floudas D."/>
            <person name="Copeland A."/>
            <person name="Barry K.W."/>
            <person name="Cichocki N."/>
            <person name="Veneault-Fourrey C."/>
            <person name="LaButti K."/>
            <person name="Lindquist E.A."/>
            <person name="Lipzen A."/>
            <person name="Lundell T."/>
            <person name="Morin E."/>
            <person name="Murat C."/>
            <person name="Riley R."/>
            <person name="Ohm R."/>
            <person name="Sun H."/>
            <person name="Tunlid A."/>
            <person name="Henrissat B."/>
            <person name="Grigoriev I.V."/>
            <person name="Hibbett D.S."/>
            <person name="Martin F."/>
        </authorList>
    </citation>
    <scope>NUCLEOTIDE SEQUENCE [LARGE SCALE GENOMIC DNA]</scope>
    <source>
        <strain evidence="2">h7</strain>
    </source>
</reference>